<gene>
    <name evidence="8" type="ORF">T07_9731</name>
</gene>
<keyword evidence="3 5" id="KW-0479">Metal-binding</keyword>
<dbReference type="FunFam" id="1.20.1260.10:FF:000002">
    <property type="entry name" value="Ferritin, mitochondrial"/>
    <property type="match status" value="1"/>
</dbReference>
<dbReference type="OrthoDB" id="186462at2759"/>
<dbReference type="GO" id="GO:0008198">
    <property type="term" value="F:ferrous iron binding"/>
    <property type="evidence" value="ECO:0007669"/>
    <property type="project" value="TreeGrafter"/>
</dbReference>
<reference evidence="8 9" key="1">
    <citation type="submission" date="2015-01" db="EMBL/GenBank/DDBJ databases">
        <title>Evolution of Trichinella species and genotypes.</title>
        <authorList>
            <person name="Korhonen P.K."/>
            <person name="Edoardo P."/>
            <person name="Giuseppe L.R."/>
            <person name="Gasser R.B."/>
        </authorList>
    </citation>
    <scope>NUCLEOTIDE SEQUENCE [LARGE SCALE GENOMIC DNA]</scope>
    <source>
        <strain evidence="8">ISS37</strain>
    </source>
</reference>
<dbReference type="AlphaFoldDB" id="A0A0V0RUY8"/>
<dbReference type="GO" id="GO:0004322">
    <property type="term" value="F:ferroxidase activity"/>
    <property type="evidence" value="ECO:0007669"/>
    <property type="project" value="UniProtKB-EC"/>
</dbReference>
<dbReference type="CDD" id="cd01056">
    <property type="entry name" value="Euk_Ferritin"/>
    <property type="match status" value="1"/>
</dbReference>
<dbReference type="InterPro" id="IPR001519">
    <property type="entry name" value="Ferritin"/>
</dbReference>
<sequence length="175" mass="19837">MSSISQNFHPESEAALNKQINVELYASYVYLSMASFGAYFNRDDVALPGFSRFFYKCSEEERTHALKFIKYQTLRGGRVIFQNIDKPAHDEWGSGLEAMETALALEKSVNQSLLDLHAIASSHQDANLTDFLEHEFLEEQIESIKRLSDYVTNLNRVGAGIGEYLFDRHTLGSDS</sequence>
<dbReference type="Pfam" id="PF00210">
    <property type="entry name" value="Ferritin"/>
    <property type="match status" value="1"/>
</dbReference>
<dbReference type="PANTHER" id="PTHR11431:SF75">
    <property type="entry name" value="FERRITIN"/>
    <property type="match status" value="1"/>
</dbReference>
<protein>
    <recommendedName>
        <fullName evidence="6">Ferritin</fullName>
        <ecNumber evidence="6">1.16.3.1</ecNumber>
    </recommendedName>
</protein>
<dbReference type="PROSITE" id="PS00204">
    <property type="entry name" value="FERRITIN_2"/>
    <property type="match status" value="1"/>
</dbReference>
<dbReference type="InterPro" id="IPR009040">
    <property type="entry name" value="Ferritin-like_diiron"/>
</dbReference>
<dbReference type="Proteomes" id="UP000054630">
    <property type="component" value="Unassembled WGS sequence"/>
</dbReference>
<comment type="caution">
    <text evidence="8">The sequence shown here is derived from an EMBL/GenBank/DDBJ whole genome shotgun (WGS) entry which is preliminary data.</text>
</comment>
<keyword evidence="9" id="KW-1185">Reference proteome</keyword>
<dbReference type="GO" id="GO:0008199">
    <property type="term" value="F:ferric iron binding"/>
    <property type="evidence" value="ECO:0007669"/>
    <property type="project" value="InterPro"/>
</dbReference>
<accession>A0A0V0RUY8</accession>
<dbReference type="InterPro" id="IPR009078">
    <property type="entry name" value="Ferritin-like_SF"/>
</dbReference>
<evidence type="ECO:0000259" key="7">
    <source>
        <dbReference type="PROSITE" id="PS50905"/>
    </source>
</evidence>
<feature type="binding site" evidence="5">
    <location>
        <position position="140"/>
    </location>
    <ligand>
        <name>Fe cation</name>
        <dbReference type="ChEBI" id="CHEBI:24875"/>
        <label>1</label>
    </ligand>
</feature>
<dbReference type="GO" id="GO:0005737">
    <property type="term" value="C:cytoplasm"/>
    <property type="evidence" value="ECO:0007669"/>
    <property type="project" value="TreeGrafter"/>
</dbReference>
<dbReference type="InterPro" id="IPR008331">
    <property type="entry name" value="Ferritin_DPS_dom"/>
</dbReference>
<dbReference type="EC" id="1.16.3.1" evidence="6"/>
<feature type="binding site" evidence="5">
    <location>
        <position position="23"/>
    </location>
    <ligand>
        <name>Fe cation</name>
        <dbReference type="ChEBI" id="CHEBI:24875"/>
        <label>1</label>
    </ligand>
</feature>
<dbReference type="PROSITE" id="PS50905">
    <property type="entry name" value="FERRITIN_LIKE"/>
    <property type="match status" value="1"/>
</dbReference>
<feature type="binding site" evidence="5">
    <location>
        <position position="106"/>
    </location>
    <ligand>
        <name>Fe cation</name>
        <dbReference type="ChEBI" id="CHEBI:24875"/>
        <label>1</label>
    </ligand>
</feature>
<dbReference type="STRING" id="6336.A0A0V0RUY8"/>
<evidence type="ECO:0000256" key="2">
    <source>
        <dbReference type="ARBA" id="ARBA00022434"/>
    </source>
</evidence>
<dbReference type="GO" id="GO:0006879">
    <property type="term" value="P:intracellular iron ion homeostasis"/>
    <property type="evidence" value="ECO:0007669"/>
    <property type="project" value="UniProtKB-KW"/>
</dbReference>
<evidence type="ECO:0000256" key="6">
    <source>
        <dbReference type="RuleBase" id="RU361145"/>
    </source>
</evidence>
<feature type="binding site" evidence="5">
    <location>
        <position position="61"/>
    </location>
    <ligand>
        <name>Fe cation</name>
        <dbReference type="ChEBI" id="CHEBI:24875"/>
        <label>1</label>
    </ligand>
</feature>
<evidence type="ECO:0000256" key="4">
    <source>
        <dbReference type="ARBA" id="ARBA00023004"/>
    </source>
</evidence>
<evidence type="ECO:0000256" key="5">
    <source>
        <dbReference type="PIRSR" id="PIRSR601519-1"/>
    </source>
</evidence>
<keyword evidence="2 6" id="KW-0409">Iron storage</keyword>
<keyword evidence="4 5" id="KW-0408">Iron</keyword>
<comment type="similarity">
    <text evidence="1 6">Belongs to the ferritin family.</text>
</comment>
<feature type="domain" description="Ferritin-like diiron" evidence="7">
    <location>
        <begin position="6"/>
        <end position="158"/>
    </location>
</feature>
<dbReference type="Gene3D" id="1.20.1260.10">
    <property type="match status" value="1"/>
</dbReference>
<name>A0A0V0RUY8_9BILA</name>
<evidence type="ECO:0000313" key="8">
    <source>
        <dbReference type="EMBL" id="KRX18037.1"/>
    </source>
</evidence>
<dbReference type="GO" id="GO:0006826">
    <property type="term" value="P:iron ion transport"/>
    <property type="evidence" value="ECO:0007669"/>
    <property type="project" value="InterPro"/>
</dbReference>
<proteinExistence type="inferred from homology"/>
<evidence type="ECO:0000256" key="1">
    <source>
        <dbReference type="ARBA" id="ARBA00007513"/>
    </source>
</evidence>
<dbReference type="InterPro" id="IPR014034">
    <property type="entry name" value="Ferritin_CS"/>
</dbReference>
<evidence type="ECO:0000313" key="9">
    <source>
        <dbReference type="Proteomes" id="UP000054630"/>
    </source>
</evidence>
<organism evidence="8 9">
    <name type="scientific">Trichinella nelsoni</name>
    <dbReference type="NCBI Taxonomy" id="6336"/>
    <lineage>
        <taxon>Eukaryota</taxon>
        <taxon>Metazoa</taxon>
        <taxon>Ecdysozoa</taxon>
        <taxon>Nematoda</taxon>
        <taxon>Enoplea</taxon>
        <taxon>Dorylaimia</taxon>
        <taxon>Trichinellida</taxon>
        <taxon>Trichinellidae</taxon>
        <taxon>Trichinella</taxon>
    </lineage>
</organism>
<feature type="binding site" evidence="5">
    <location>
        <position position="64"/>
    </location>
    <ligand>
        <name>Fe cation</name>
        <dbReference type="ChEBI" id="CHEBI:24875"/>
        <label>1</label>
    </ligand>
</feature>
<dbReference type="EMBL" id="JYDL01000078">
    <property type="protein sequence ID" value="KRX18037.1"/>
    <property type="molecule type" value="Genomic_DNA"/>
</dbReference>
<keyword evidence="6" id="KW-0560">Oxidoreductase</keyword>
<evidence type="ECO:0000256" key="3">
    <source>
        <dbReference type="ARBA" id="ARBA00022723"/>
    </source>
</evidence>
<comment type="function">
    <text evidence="6">Stores iron in a soluble, non-toxic, readily available form. Important for iron homeostasis. Iron is taken up in the ferrous form and deposited as ferric hydroxides after oxidation.</text>
</comment>
<dbReference type="InterPro" id="IPR012347">
    <property type="entry name" value="Ferritin-like"/>
</dbReference>
<dbReference type="PANTHER" id="PTHR11431">
    <property type="entry name" value="FERRITIN"/>
    <property type="match status" value="1"/>
</dbReference>
<comment type="catalytic activity">
    <reaction evidence="6">
        <text>4 Fe(2+) + O2 + 4 H(+) = 4 Fe(3+) + 2 H2O</text>
        <dbReference type="Rhea" id="RHEA:11148"/>
        <dbReference type="ChEBI" id="CHEBI:15377"/>
        <dbReference type="ChEBI" id="CHEBI:15378"/>
        <dbReference type="ChEBI" id="CHEBI:15379"/>
        <dbReference type="ChEBI" id="CHEBI:29033"/>
        <dbReference type="ChEBI" id="CHEBI:29034"/>
        <dbReference type="EC" id="1.16.3.1"/>
    </reaction>
</comment>
<dbReference type="SUPFAM" id="SSF47240">
    <property type="entry name" value="Ferritin-like"/>
    <property type="match status" value="1"/>
</dbReference>